<dbReference type="Proteomes" id="UP000681967">
    <property type="component" value="Unassembled WGS sequence"/>
</dbReference>
<protein>
    <submittedName>
        <fullName evidence="3">Uncharacterized protein</fullName>
    </submittedName>
</protein>
<dbReference type="EMBL" id="CAJOBI010154466">
    <property type="protein sequence ID" value="CAF4825241.1"/>
    <property type="molecule type" value="Genomic_DNA"/>
</dbReference>
<reference evidence="3" key="1">
    <citation type="submission" date="2021-02" db="EMBL/GenBank/DDBJ databases">
        <authorList>
            <person name="Nowell W R."/>
        </authorList>
    </citation>
    <scope>NUCLEOTIDE SEQUENCE</scope>
</reference>
<organism evidence="3 6">
    <name type="scientific">Rotaria magnacalcarata</name>
    <dbReference type="NCBI Taxonomy" id="392030"/>
    <lineage>
        <taxon>Eukaryota</taxon>
        <taxon>Metazoa</taxon>
        <taxon>Spiralia</taxon>
        <taxon>Gnathifera</taxon>
        <taxon>Rotifera</taxon>
        <taxon>Eurotatoria</taxon>
        <taxon>Bdelloidea</taxon>
        <taxon>Philodinida</taxon>
        <taxon>Philodinidae</taxon>
        <taxon>Rotaria</taxon>
    </lineage>
</organism>
<dbReference type="EMBL" id="CAJOBH010069431">
    <property type="protein sequence ID" value="CAF4464748.1"/>
    <property type="molecule type" value="Genomic_DNA"/>
</dbReference>
<dbReference type="Proteomes" id="UP000676336">
    <property type="component" value="Unassembled WGS sequence"/>
</dbReference>
<evidence type="ECO:0000313" key="1">
    <source>
        <dbReference type="EMBL" id="CAF4464748.1"/>
    </source>
</evidence>
<evidence type="ECO:0000313" key="4">
    <source>
        <dbReference type="EMBL" id="CAF4854278.1"/>
    </source>
</evidence>
<name>A0A8S3BXI6_9BILA</name>
<evidence type="ECO:0000313" key="2">
    <source>
        <dbReference type="EMBL" id="CAF4515330.1"/>
    </source>
</evidence>
<gene>
    <name evidence="1" type="ORF">BYL167_LOCUS34378</name>
    <name evidence="2" type="ORF">BYL167_LOCUS36658</name>
    <name evidence="5" type="ORF">GIL414_LOCUS53993</name>
    <name evidence="3" type="ORF">SMN809_LOCUS48225</name>
    <name evidence="4" type="ORF">SMN809_LOCUS49545</name>
</gene>
<dbReference type="EMBL" id="CAJOBH010080613">
    <property type="protein sequence ID" value="CAF4515330.1"/>
    <property type="molecule type" value="Genomic_DNA"/>
</dbReference>
<comment type="caution">
    <text evidence="3">The sequence shown here is derived from an EMBL/GenBank/DDBJ whole genome shotgun (WGS) entry which is preliminary data.</text>
</comment>
<evidence type="ECO:0000313" key="3">
    <source>
        <dbReference type="EMBL" id="CAF4825241.1"/>
    </source>
</evidence>
<dbReference type="EMBL" id="CAJOBI010161873">
    <property type="protein sequence ID" value="CAF4854278.1"/>
    <property type="molecule type" value="Genomic_DNA"/>
</dbReference>
<dbReference type="Proteomes" id="UP000681720">
    <property type="component" value="Unassembled WGS sequence"/>
</dbReference>
<evidence type="ECO:0000313" key="6">
    <source>
        <dbReference type="Proteomes" id="UP000676336"/>
    </source>
</evidence>
<accession>A0A8S3BXI6</accession>
<dbReference type="EMBL" id="CAJOBJ010188401">
    <property type="protein sequence ID" value="CAF4944525.1"/>
    <property type="molecule type" value="Genomic_DNA"/>
</dbReference>
<proteinExistence type="predicted"/>
<feature type="non-terminal residue" evidence="3">
    <location>
        <position position="1"/>
    </location>
</feature>
<sequence>RQRQDQILKLFRLTGYAVAGLYLLQKLSTFVINPLAKTSIVQNILPRFAANK</sequence>
<evidence type="ECO:0000313" key="5">
    <source>
        <dbReference type="EMBL" id="CAF4944525.1"/>
    </source>
</evidence>
<dbReference type="AlphaFoldDB" id="A0A8S3BXI6"/>